<feature type="domain" description="Alpha/beta hydrolase fold-3" evidence="3">
    <location>
        <begin position="80"/>
        <end position="284"/>
    </location>
</feature>
<dbReference type="InterPro" id="IPR033140">
    <property type="entry name" value="Lipase_GDXG_put_SER_AS"/>
</dbReference>
<comment type="similarity">
    <text evidence="1">Belongs to the 'GDXG' lipolytic enzyme family.</text>
</comment>
<dbReference type="InterPro" id="IPR013094">
    <property type="entry name" value="AB_hydrolase_3"/>
</dbReference>
<dbReference type="EMBL" id="PKMF04000460">
    <property type="protein sequence ID" value="KAK7830505.1"/>
    <property type="molecule type" value="Genomic_DNA"/>
</dbReference>
<evidence type="ECO:0000256" key="2">
    <source>
        <dbReference type="PROSITE-ProRule" id="PRU10038"/>
    </source>
</evidence>
<dbReference type="PROSITE" id="PS01174">
    <property type="entry name" value="LIPASE_GDXG_SER"/>
    <property type="match status" value="1"/>
</dbReference>
<dbReference type="SUPFAM" id="SSF53474">
    <property type="entry name" value="alpha/beta-Hydrolases"/>
    <property type="match status" value="2"/>
</dbReference>
<dbReference type="Pfam" id="PF07859">
    <property type="entry name" value="Abhydrolase_3"/>
    <property type="match status" value="2"/>
</dbReference>
<feature type="domain" description="Alpha/beta hydrolase fold-3" evidence="3">
    <location>
        <begin position="391"/>
        <end position="595"/>
    </location>
</feature>
<dbReference type="Proteomes" id="UP000237347">
    <property type="component" value="Unassembled WGS sequence"/>
</dbReference>
<protein>
    <submittedName>
        <fullName evidence="4">Carboxylesterase 13</fullName>
    </submittedName>
</protein>
<evidence type="ECO:0000256" key="1">
    <source>
        <dbReference type="ARBA" id="ARBA00010515"/>
    </source>
</evidence>
<dbReference type="Gene3D" id="3.40.50.1820">
    <property type="entry name" value="alpha/beta hydrolase"/>
    <property type="match status" value="2"/>
</dbReference>
<feature type="active site" evidence="2">
    <location>
        <position position="479"/>
    </location>
</feature>
<dbReference type="GO" id="GO:0016787">
    <property type="term" value="F:hydrolase activity"/>
    <property type="evidence" value="ECO:0007669"/>
    <property type="project" value="InterPro"/>
</dbReference>
<comment type="caution">
    <text evidence="4">The sequence shown here is derived from an EMBL/GenBank/DDBJ whole genome shotgun (WGS) entry which is preliminary data.</text>
</comment>
<organism evidence="4 5">
    <name type="scientific">Quercus suber</name>
    <name type="common">Cork oak</name>
    <dbReference type="NCBI Taxonomy" id="58331"/>
    <lineage>
        <taxon>Eukaryota</taxon>
        <taxon>Viridiplantae</taxon>
        <taxon>Streptophyta</taxon>
        <taxon>Embryophyta</taxon>
        <taxon>Tracheophyta</taxon>
        <taxon>Spermatophyta</taxon>
        <taxon>Magnoliopsida</taxon>
        <taxon>eudicotyledons</taxon>
        <taxon>Gunneridae</taxon>
        <taxon>Pentapetalae</taxon>
        <taxon>rosids</taxon>
        <taxon>fabids</taxon>
        <taxon>Fagales</taxon>
        <taxon>Fagaceae</taxon>
        <taxon>Quercus</taxon>
    </lineage>
</organism>
<dbReference type="InterPro" id="IPR050466">
    <property type="entry name" value="Carboxylest/Gibb_receptor"/>
</dbReference>
<dbReference type="PANTHER" id="PTHR23024:SF429">
    <property type="entry name" value="ALPHA_BETA HYDROLASE FOLD PROTEIN"/>
    <property type="match status" value="1"/>
</dbReference>
<proteinExistence type="inferred from homology"/>
<name>A0AAW0JUV3_QUESU</name>
<dbReference type="InterPro" id="IPR029058">
    <property type="entry name" value="AB_hydrolase_fold"/>
</dbReference>
<gene>
    <name evidence="4" type="primary">CXE13</name>
    <name evidence="4" type="ORF">CFP56_028108</name>
</gene>
<keyword evidence="5" id="KW-1185">Reference proteome</keyword>
<dbReference type="PANTHER" id="PTHR23024">
    <property type="entry name" value="ARYLACETAMIDE DEACETYLASE"/>
    <property type="match status" value="1"/>
</dbReference>
<reference evidence="4 5" key="1">
    <citation type="journal article" date="2018" name="Sci. Data">
        <title>The draft genome sequence of cork oak.</title>
        <authorList>
            <person name="Ramos A.M."/>
            <person name="Usie A."/>
            <person name="Barbosa P."/>
            <person name="Barros P.M."/>
            <person name="Capote T."/>
            <person name="Chaves I."/>
            <person name="Simoes F."/>
            <person name="Abreu I."/>
            <person name="Carrasquinho I."/>
            <person name="Faro C."/>
            <person name="Guimaraes J.B."/>
            <person name="Mendonca D."/>
            <person name="Nobrega F."/>
            <person name="Rodrigues L."/>
            <person name="Saibo N.J.M."/>
            <person name="Varela M.C."/>
            <person name="Egas C."/>
            <person name="Matos J."/>
            <person name="Miguel C.M."/>
            <person name="Oliveira M.M."/>
            <person name="Ricardo C.P."/>
            <person name="Goncalves S."/>
        </authorList>
    </citation>
    <scope>NUCLEOTIDE SEQUENCE [LARGE SCALE GENOMIC DNA]</scope>
    <source>
        <strain evidence="5">cv. HL8</strain>
    </source>
</reference>
<accession>A0AAW0JUV3</accession>
<dbReference type="AlphaFoldDB" id="A0AAW0JUV3"/>
<evidence type="ECO:0000259" key="3">
    <source>
        <dbReference type="Pfam" id="PF07859"/>
    </source>
</evidence>
<evidence type="ECO:0000313" key="5">
    <source>
        <dbReference type="Proteomes" id="UP000237347"/>
    </source>
</evidence>
<sequence length="618" mass="67726">MDSSNNETTHEFPPYFKVYKDGRVERYMAPDTGGNHLAPAGLDSKTGVQTKDVVVLPESGVSARLFIPKINGPDQKFPLIVHYHGGGFCLGSPFMKPFHNFLVSLASEANAVVISVDYRLSPEHALPVAHEDSWAAMQWISAHSNGQGPEPWLNQYADFGRVFVAGESAGANIAHYVAVQAGTTGLAGPNVIGSIILHPHFGGKEPDKMTNYIYPTSVGFKDPILYPEADPNLSKMAGKKVLVCVAGKDQLKDRGLDYCETLRKSGWNGSVGYFESEGEGHGFFLLNPSSDKVGPLIKAMTVISNIISIETLSTMDSTNTNEVAHDFPPFIRVYKDGRVERLLGTETIPPTTDPITGVQSKDITISQETGVSARIYLPKITTNSTQKLPLLIYIHGGAFCIESPFSPHYHDHLNLLVSQANVVAVSIHYRRAPEHPLPIAFDDTWETMQWAFSHKNSDGPEAWLNEHADFDRVFLAGDSAGATIAHNMVRRVGIDGLQGVKIVGIILVHPYFGNKEPSKFLDFIFPTSTGPDDHRIYPAGDSELSRLGCTKVLVFVAEKDGLNGRGKSYHEVLKKSGWGGTVEIVETEGEDHVFHLFNPNCDKADDLVKRMASFIKEN</sequence>
<evidence type="ECO:0000313" key="4">
    <source>
        <dbReference type="EMBL" id="KAK7830505.1"/>
    </source>
</evidence>